<sequence>MLIYSKILFYIKAKIQIICREIMEKNNEIKSSNIQISCENYDLIELLFFILLGLEISCLNEFRPKLDKFCMLLFLNSKYCRFVYF</sequence>
<dbReference type="EMBL" id="REGN01007272">
    <property type="protein sequence ID" value="RNA06830.1"/>
    <property type="molecule type" value="Genomic_DNA"/>
</dbReference>
<accession>A0A3M7Q5Z3</accession>
<gene>
    <name evidence="1" type="ORF">BpHYR1_018277</name>
</gene>
<comment type="caution">
    <text evidence="1">The sequence shown here is derived from an EMBL/GenBank/DDBJ whole genome shotgun (WGS) entry which is preliminary data.</text>
</comment>
<evidence type="ECO:0000313" key="2">
    <source>
        <dbReference type="Proteomes" id="UP000276133"/>
    </source>
</evidence>
<dbReference type="Proteomes" id="UP000276133">
    <property type="component" value="Unassembled WGS sequence"/>
</dbReference>
<protein>
    <submittedName>
        <fullName evidence="1">Uncharacterized protein</fullName>
    </submittedName>
</protein>
<proteinExistence type="predicted"/>
<reference evidence="1 2" key="1">
    <citation type="journal article" date="2018" name="Sci. Rep.">
        <title>Genomic signatures of local adaptation to the degree of environmental predictability in rotifers.</title>
        <authorList>
            <person name="Franch-Gras L."/>
            <person name="Hahn C."/>
            <person name="Garcia-Roger E.M."/>
            <person name="Carmona M.J."/>
            <person name="Serra M."/>
            <person name="Gomez A."/>
        </authorList>
    </citation>
    <scope>NUCLEOTIDE SEQUENCE [LARGE SCALE GENOMIC DNA]</scope>
    <source>
        <strain evidence="1">HYR1</strain>
    </source>
</reference>
<evidence type="ECO:0000313" key="1">
    <source>
        <dbReference type="EMBL" id="RNA06830.1"/>
    </source>
</evidence>
<name>A0A3M7Q5Z3_BRAPC</name>
<dbReference type="AlphaFoldDB" id="A0A3M7Q5Z3"/>
<keyword evidence="2" id="KW-1185">Reference proteome</keyword>
<organism evidence="1 2">
    <name type="scientific">Brachionus plicatilis</name>
    <name type="common">Marine rotifer</name>
    <name type="synonym">Brachionus muelleri</name>
    <dbReference type="NCBI Taxonomy" id="10195"/>
    <lineage>
        <taxon>Eukaryota</taxon>
        <taxon>Metazoa</taxon>
        <taxon>Spiralia</taxon>
        <taxon>Gnathifera</taxon>
        <taxon>Rotifera</taxon>
        <taxon>Eurotatoria</taxon>
        <taxon>Monogononta</taxon>
        <taxon>Pseudotrocha</taxon>
        <taxon>Ploima</taxon>
        <taxon>Brachionidae</taxon>
        <taxon>Brachionus</taxon>
    </lineage>
</organism>